<gene>
    <name evidence="1" type="ORF">GNZ18_16465</name>
</gene>
<keyword evidence="2" id="KW-1185">Reference proteome</keyword>
<proteinExistence type="predicted"/>
<reference evidence="1 2" key="1">
    <citation type="submission" date="2019-11" db="EMBL/GenBank/DDBJ databases">
        <authorList>
            <person name="Cao P."/>
        </authorList>
    </citation>
    <scope>NUCLEOTIDE SEQUENCE [LARGE SCALE GENOMIC DNA]</scope>
    <source>
        <strain evidence="1 2">NEAU-AAG5</strain>
    </source>
</reference>
<evidence type="ECO:0000313" key="1">
    <source>
        <dbReference type="EMBL" id="MUN38189.1"/>
    </source>
</evidence>
<accession>A0A7K1L1B9</accession>
<dbReference type="RefSeq" id="WP_214615596.1">
    <property type="nucleotide sequence ID" value="NZ_WOFH01000005.1"/>
</dbReference>
<protein>
    <recommendedName>
        <fullName evidence="3">Regulatory protein</fullName>
    </recommendedName>
</protein>
<dbReference type="EMBL" id="WOFH01000005">
    <property type="protein sequence ID" value="MUN38189.1"/>
    <property type="molecule type" value="Genomic_DNA"/>
</dbReference>
<comment type="caution">
    <text evidence="1">The sequence shown here is derived from an EMBL/GenBank/DDBJ whole genome shotgun (WGS) entry which is preliminary data.</text>
</comment>
<name>A0A7K1L1B9_9ACTN</name>
<dbReference type="Proteomes" id="UP000432015">
    <property type="component" value="Unassembled WGS sequence"/>
</dbReference>
<evidence type="ECO:0008006" key="3">
    <source>
        <dbReference type="Google" id="ProtNLM"/>
    </source>
</evidence>
<organism evidence="1 2">
    <name type="scientific">Actinomadura litoris</name>
    <dbReference type="NCBI Taxonomy" id="2678616"/>
    <lineage>
        <taxon>Bacteria</taxon>
        <taxon>Bacillati</taxon>
        <taxon>Actinomycetota</taxon>
        <taxon>Actinomycetes</taxon>
        <taxon>Streptosporangiales</taxon>
        <taxon>Thermomonosporaceae</taxon>
        <taxon>Actinomadura</taxon>
    </lineage>
</organism>
<dbReference type="AlphaFoldDB" id="A0A7K1L1B9"/>
<sequence>MRSIPVDLSALTFVCVSAPRPKLVSQETGEVKVDRDGKTVFTVGLSAADATGRVDLVNVSVPGDQEVSIGQIVTPVGLVAFPWEQVIGGQKRWGVAYRASRITLAAPVSAPDSSAASVAADVA</sequence>
<evidence type="ECO:0000313" key="2">
    <source>
        <dbReference type="Proteomes" id="UP000432015"/>
    </source>
</evidence>